<comment type="similarity">
    <text evidence="2 8">Belongs to the major facilitator superfamily. Sugar transporter (TC 2.A.1.1) family.</text>
</comment>
<feature type="transmembrane region" description="Helical" evidence="9">
    <location>
        <begin position="421"/>
        <end position="439"/>
    </location>
</feature>
<dbReference type="PANTHER" id="PTHR48022:SF74">
    <property type="entry name" value="SUGAR TRANSPORTER, PUTATIVE (AFU_ORTHOLOGUE AFUA_8G02010)-RELATED"/>
    <property type="match status" value="1"/>
</dbReference>
<dbReference type="PRINTS" id="PR00171">
    <property type="entry name" value="SUGRTRNSPORT"/>
</dbReference>
<comment type="catalytic activity">
    <reaction evidence="7">
        <text>myo-inositol(out) + H(+)(out) = myo-inositol(in) + H(+)(in)</text>
        <dbReference type="Rhea" id="RHEA:60364"/>
        <dbReference type="ChEBI" id="CHEBI:15378"/>
        <dbReference type="ChEBI" id="CHEBI:17268"/>
    </reaction>
</comment>
<evidence type="ECO:0000256" key="2">
    <source>
        <dbReference type="ARBA" id="ARBA00010992"/>
    </source>
</evidence>
<keyword evidence="3 8" id="KW-0813">Transport</keyword>
<evidence type="ECO:0000256" key="6">
    <source>
        <dbReference type="ARBA" id="ARBA00023136"/>
    </source>
</evidence>
<dbReference type="SUPFAM" id="SSF103473">
    <property type="entry name" value="MFS general substrate transporter"/>
    <property type="match status" value="1"/>
</dbReference>
<dbReference type="GO" id="GO:0005351">
    <property type="term" value="F:carbohydrate:proton symporter activity"/>
    <property type="evidence" value="ECO:0007669"/>
    <property type="project" value="TreeGrafter"/>
</dbReference>
<comment type="subcellular location">
    <subcellularLocation>
        <location evidence="1">Membrane</location>
        <topology evidence="1">Multi-pass membrane protein</topology>
    </subcellularLocation>
</comment>
<sequence length="558" mass="60630">MRTFKRRYPPWMIGKPLLYASSALASLGDAMFGYSQGVIAAAQIQPSFIKRMYGPSLTLQQVQSGDNGVNPFLQAIVVACLNITALLASIASAYVCDKLGRRASVRGGAFIYFVAAIIQIFMPNLATLFVGRCIQGIGVGMLSMTVPILQCEIAPGHGRGLFVSIEYFFLNSGYALSAWVGYGFFFKMPSEIAWRGPYIVQAGLAAILFIWTFYLPETPRWLIQHGYREEGLQVLADLHGSGDISDPLIVRQFVDMETTILLENKLGQVTWGELFRFYPRRVMVGVSCQQFAQTNGINALLYFLPENLARAGFTLDRSLLYAGACALIYCAGTIPTMFFIDSWGRRPFLLYGSIGLAASLAAMGGLQFHSDKIPDGPARLPTADGYFAAVCVYLFIFGATWGPGPWLLSAEIFPVRARAKGMALATSTNWLFNFILAFITPPLFAVIGGGFYFILLASCLCGGFMVWKFYPETSGRTLEELGDVFGDGKVDVPIDEKVDGHRVVGREEVREPGPLVDAASGLVASSEATLPVDGMASGQLQVKSLAESESSGKLGKGN</sequence>
<evidence type="ECO:0000313" key="11">
    <source>
        <dbReference type="EMBL" id="TEB36839.1"/>
    </source>
</evidence>
<keyword evidence="4 9" id="KW-0812">Transmembrane</keyword>
<feature type="transmembrane region" description="Helical" evidence="9">
    <location>
        <begin position="72"/>
        <end position="96"/>
    </location>
</feature>
<dbReference type="NCBIfam" id="TIGR00879">
    <property type="entry name" value="SP"/>
    <property type="match status" value="1"/>
</dbReference>
<evidence type="ECO:0000313" key="12">
    <source>
        <dbReference type="Proteomes" id="UP000298030"/>
    </source>
</evidence>
<evidence type="ECO:0000256" key="4">
    <source>
        <dbReference type="ARBA" id="ARBA00022692"/>
    </source>
</evidence>
<feature type="transmembrane region" description="Helical" evidence="9">
    <location>
        <begin position="103"/>
        <end position="122"/>
    </location>
</feature>
<protein>
    <submittedName>
        <fullName evidence="11">General substrate transporter</fullName>
    </submittedName>
</protein>
<evidence type="ECO:0000256" key="1">
    <source>
        <dbReference type="ARBA" id="ARBA00004141"/>
    </source>
</evidence>
<keyword evidence="12" id="KW-1185">Reference proteome</keyword>
<dbReference type="InterPro" id="IPR005828">
    <property type="entry name" value="MFS_sugar_transport-like"/>
</dbReference>
<dbReference type="GO" id="GO:0016020">
    <property type="term" value="C:membrane"/>
    <property type="evidence" value="ECO:0007669"/>
    <property type="project" value="UniProtKB-SubCell"/>
</dbReference>
<keyword evidence="6 9" id="KW-0472">Membrane</keyword>
<feature type="transmembrane region" description="Helical" evidence="9">
    <location>
        <begin position="161"/>
        <end position="186"/>
    </location>
</feature>
<dbReference type="InterPro" id="IPR050360">
    <property type="entry name" value="MFS_Sugar_Transporters"/>
</dbReference>
<gene>
    <name evidence="11" type="ORF">FA13DRAFT_1787167</name>
</gene>
<dbReference type="STRING" id="71717.A0A4Y7TTF7"/>
<dbReference type="Gene3D" id="1.20.1250.20">
    <property type="entry name" value="MFS general substrate transporter like domains"/>
    <property type="match status" value="1"/>
</dbReference>
<evidence type="ECO:0000256" key="5">
    <source>
        <dbReference type="ARBA" id="ARBA00022989"/>
    </source>
</evidence>
<feature type="transmembrane region" description="Helical" evidence="9">
    <location>
        <begin position="198"/>
        <end position="215"/>
    </location>
</feature>
<keyword evidence="5 9" id="KW-1133">Transmembrane helix</keyword>
<evidence type="ECO:0000256" key="9">
    <source>
        <dbReference type="SAM" id="Phobius"/>
    </source>
</evidence>
<comment type="caution">
    <text evidence="11">The sequence shown here is derived from an EMBL/GenBank/DDBJ whole genome shotgun (WGS) entry which is preliminary data.</text>
</comment>
<dbReference type="PANTHER" id="PTHR48022">
    <property type="entry name" value="PLASTIDIC GLUCOSE TRANSPORTER 4"/>
    <property type="match status" value="1"/>
</dbReference>
<feature type="transmembrane region" description="Helical" evidence="9">
    <location>
        <begin position="348"/>
        <end position="366"/>
    </location>
</feature>
<dbReference type="PROSITE" id="PS00216">
    <property type="entry name" value="SUGAR_TRANSPORT_1"/>
    <property type="match status" value="1"/>
</dbReference>
<evidence type="ECO:0000259" key="10">
    <source>
        <dbReference type="PROSITE" id="PS50850"/>
    </source>
</evidence>
<dbReference type="AlphaFoldDB" id="A0A4Y7TTF7"/>
<feature type="transmembrane region" description="Helical" evidence="9">
    <location>
        <begin position="445"/>
        <end position="467"/>
    </location>
</feature>
<dbReference type="InterPro" id="IPR003663">
    <property type="entry name" value="Sugar/inositol_transpt"/>
</dbReference>
<feature type="transmembrane region" description="Helical" evidence="9">
    <location>
        <begin position="386"/>
        <end position="409"/>
    </location>
</feature>
<dbReference type="EMBL" id="QPFP01000005">
    <property type="protein sequence ID" value="TEB36839.1"/>
    <property type="molecule type" value="Genomic_DNA"/>
</dbReference>
<name>A0A4Y7TTF7_COPMI</name>
<dbReference type="PROSITE" id="PS00217">
    <property type="entry name" value="SUGAR_TRANSPORT_2"/>
    <property type="match status" value="1"/>
</dbReference>
<dbReference type="Proteomes" id="UP000298030">
    <property type="component" value="Unassembled WGS sequence"/>
</dbReference>
<reference evidence="11 12" key="1">
    <citation type="journal article" date="2019" name="Nat. Ecol. Evol.">
        <title>Megaphylogeny resolves global patterns of mushroom evolution.</title>
        <authorList>
            <person name="Varga T."/>
            <person name="Krizsan K."/>
            <person name="Foldi C."/>
            <person name="Dima B."/>
            <person name="Sanchez-Garcia M."/>
            <person name="Sanchez-Ramirez S."/>
            <person name="Szollosi G.J."/>
            <person name="Szarkandi J.G."/>
            <person name="Papp V."/>
            <person name="Albert L."/>
            <person name="Andreopoulos W."/>
            <person name="Angelini C."/>
            <person name="Antonin V."/>
            <person name="Barry K.W."/>
            <person name="Bougher N.L."/>
            <person name="Buchanan P."/>
            <person name="Buyck B."/>
            <person name="Bense V."/>
            <person name="Catcheside P."/>
            <person name="Chovatia M."/>
            <person name="Cooper J."/>
            <person name="Damon W."/>
            <person name="Desjardin D."/>
            <person name="Finy P."/>
            <person name="Geml J."/>
            <person name="Haridas S."/>
            <person name="Hughes K."/>
            <person name="Justo A."/>
            <person name="Karasinski D."/>
            <person name="Kautmanova I."/>
            <person name="Kiss B."/>
            <person name="Kocsube S."/>
            <person name="Kotiranta H."/>
            <person name="LaButti K.M."/>
            <person name="Lechner B.E."/>
            <person name="Liimatainen K."/>
            <person name="Lipzen A."/>
            <person name="Lukacs Z."/>
            <person name="Mihaltcheva S."/>
            <person name="Morgado L.N."/>
            <person name="Niskanen T."/>
            <person name="Noordeloos M.E."/>
            <person name="Ohm R.A."/>
            <person name="Ortiz-Santana B."/>
            <person name="Ovrebo C."/>
            <person name="Racz N."/>
            <person name="Riley R."/>
            <person name="Savchenko A."/>
            <person name="Shiryaev A."/>
            <person name="Soop K."/>
            <person name="Spirin V."/>
            <person name="Szebenyi C."/>
            <person name="Tomsovsky M."/>
            <person name="Tulloss R.E."/>
            <person name="Uehling J."/>
            <person name="Grigoriev I.V."/>
            <person name="Vagvolgyi C."/>
            <person name="Papp T."/>
            <person name="Martin F.M."/>
            <person name="Miettinen O."/>
            <person name="Hibbett D.S."/>
            <person name="Nagy L.G."/>
        </authorList>
    </citation>
    <scope>NUCLEOTIDE SEQUENCE [LARGE SCALE GENOMIC DNA]</scope>
    <source>
        <strain evidence="11 12">FP101781</strain>
    </source>
</reference>
<accession>A0A4Y7TTF7</accession>
<evidence type="ECO:0000256" key="7">
    <source>
        <dbReference type="ARBA" id="ARBA00049119"/>
    </source>
</evidence>
<dbReference type="PROSITE" id="PS50850">
    <property type="entry name" value="MFS"/>
    <property type="match status" value="1"/>
</dbReference>
<dbReference type="InterPro" id="IPR036259">
    <property type="entry name" value="MFS_trans_sf"/>
</dbReference>
<dbReference type="OrthoDB" id="648285at2759"/>
<dbReference type="InterPro" id="IPR005829">
    <property type="entry name" value="Sugar_transporter_CS"/>
</dbReference>
<evidence type="ECO:0000256" key="3">
    <source>
        <dbReference type="ARBA" id="ARBA00022448"/>
    </source>
</evidence>
<feature type="transmembrane region" description="Helical" evidence="9">
    <location>
        <begin position="319"/>
        <end position="341"/>
    </location>
</feature>
<dbReference type="Pfam" id="PF00083">
    <property type="entry name" value="Sugar_tr"/>
    <property type="match status" value="1"/>
</dbReference>
<organism evidence="11 12">
    <name type="scientific">Coprinellus micaceus</name>
    <name type="common">Glistening ink-cap mushroom</name>
    <name type="synonym">Coprinus micaceus</name>
    <dbReference type="NCBI Taxonomy" id="71717"/>
    <lineage>
        <taxon>Eukaryota</taxon>
        <taxon>Fungi</taxon>
        <taxon>Dikarya</taxon>
        <taxon>Basidiomycota</taxon>
        <taxon>Agaricomycotina</taxon>
        <taxon>Agaricomycetes</taxon>
        <taxon>Agaricomycetidae</taxon>
        <taxon>Agaricales</taxon>
        <taxon>Agaricineae</taxon>
        <taxon>Psathyrellaceae</taxon>
        <taxon>Coprinellus</taxon>
    </lineage>
</organism>
<proteinExistence type="inferred from homology"/>
<feature type="domain" description="Major facilitator superfamily (MFS) profile" evidence="10">
    <location>
        <begin position="21"/>
        <end position="474"/>
    </location>
</feature>
<dbReference type="InterPro" id="IPR020846">
    <property type="entry name" value="MFS_dom"/>
</dbReference>
<evidence type="ECO:0000256" key="8">
    <source>
        <dbReference type="RuleBase" id="RU003346"/>
    </source>
</evidence>